<reference evidence="1 2" key="1">
    <citation type="submission" date="2015-01" db="EMBL/GenBank/DDBJ databases">
        <title>Lifestyle Evolution in Cyanobacterial Symbionts of Sponges.</title>
        <authorList>
            <person name="Burgsdorf I."/>
            <person name="Slaby B.M."/>
            <person name="Handley K.M."/>
            <person name="Haber M."/>
            <person name="Blom J."/>
            <person name="Marshall C.W."/>
            <person name="Gilbert J.A."/>
            <person name="Hentschel U."/>
            <person name="Steindler L."/>
        </authorList>
    </citation>
    <scope>NUCLEOTIDE SEQUENCE [LARGE SCALE GENOMIC DNA]</scope>
    <source>
        <strain evidence="1">SP3</strain>
    </source>
</reference>
<evidence type="ECO:0000313" key="1">
    <source>
        <dbReference type="EMBL" id="KKZ13246.1"/>
    </source>
</evidence>
<dbReference type="AlphaFoldDB" id="A0A0G2HMS9"/>
<dbReference type="EMBL" id="JXQG01000003">
    <property type="protein sequence ID" value="KKZ13246.1"/>
    <property type="molecule type" value="Genomic_DNA"/>
</dbReference>
<comment type="caution">
    <text evidence="1">The sequence shown here is derived from an EMBL/GenBank/DDBJ whole genome shotgun (WGS) entry which is preliminary data.</text>
</comment>
<proteinExistence type="predicted"/>
<accession>A0A0G2HMS9</accession>
<protein>
    <submittedName>
        <fullName evidence="1">Glycosyl transferase</fullName>
    </submittedName>
</protein>
<dbReference type="SUPFAM" id="SSF53448">
    <property type="entry name" value="Nucleotide-diphospho-sugar transferases"/>
    <property type="match status" value="1"/>
</dbReference>
<gene>
    <name evidence="1" type="ORF">TE42_01110</name>
</gene>
<keyword evidence="1" id="KW-0808">Transferase</keyword>
<dbReference type="PATRIC" id="fig|1604020.3.peg.1068"/>
<name>A0A0G2HMS9_9SYNE</name>
<dbReference type="Gene3D" id="3.90.550.10">
    <property type="entry name" value="Spore Coat Polysaccharide Biosynthesis Protein SpsA, Chain A"/>
    <property type="match status" value="1"/>
</dbReference>
<sequence>MDFLQDAISTVHNHRNIDAHQEQRFNEQLAQRRACVLIPCLFDELRRPALALTRDVLARFSNLSHLVIALAAEHQDEVDQTKSFFQEMSCPVQVLWTNGPALRDCMAHTHDAGLDVLGPAGKGWAVWVGLAAATLEAELIALFDADIRTFNPSYPVRMLSPLLERQFGVAYVKAFYSRLSLEENRMHGRATRLFVMPILDALQQLVGPKTLLSYLHAFRYPLSGEFSFTADLALNLRVPCDWGLEMGLLAEVYRNLTISHIAQVDLGVFDHKHKGIGTARMEGLQRMCSEILACLMRALMEHESIALSREEAATLEVLYQRIAKDRVRQHHLDAAINGLPYDRHAEESIVNCFAKLVRPCWNDFMSAPTGFRLPSWTRALAFNPNLRQDVVAAATKNTAAIQVI</sequence>
<dbReference type="Proteomes" id="UP000035067">
    <property type="component" value="Unassembled WGS sequence"/>
</dbReference>
<dbReference type="InterPro" id="IPR029044">
    <property type="entry name" value="Nucleotide-diphossugar_trans"/>
</dbReference>
<dbReference type="GO" id="GO:0016740">
    <property type="term" value="F:transferase activity"/>
    <property type="evidence" value="ECO:0007669"/>
    <property type="project" value="UniProtKB-KW"/>
</dbReference>
<evidence type="ECO:0000313" key="2">
    <source>
        <dbReference type="Proteomes" id="UP000035067"/>
    </source>
</evidence>
<organism evidence="1 2">
    <name type="scientific">Candidatus Synechococcus spongiarum SP3</name>
    <dbReference type="NCBI Taxonomy" id="1604020"/>
    <lineage>
        <taxon>Bacteria</taxon>
        <taxon>Bacillati</taxon>
        <taxon>Cyanobacteriota</taxon>
        <taxon>Cyanophyceae</taxon>
        <taxon>Synechococcales</taxon>
        <taxon>Synechococcaceae</taxon>
        <taxon>Synechococcus</taxon>
    </lineage>
</organism>